<gene>
    <name evidence="9" type="ORF">ENR23_06395</name>
</gene>
<organism evidence="9">
    <name type="scientific">Eiseniibacteriota bacterium</name>
    <dbReference type="NCBI Taxonomy" id="2212470"/>
    <lineage>
        <taxon>Bacteria</taxon>
        <taxon>Candidatus Eiseniibacteriota</taxon>
    </lineage>
</organism>
<dbReference type="InterPro" id="IPR003158">
    <property type="entry name" value="Photosyn_RC_cyt_c-su"/>
</dbReference>
<feature type="chain" id="PRO_5032464627" evidence="8">
    <location>
        <begin position="29"/>
        <end position="253"/>
    </location>
</feature>
<keyword evidence="4" id="KW-0479">Metal-binding</keyword>
<comment type="caution">
    <text evidence="9">The sequence shown here is derived from an EMBL/GenBank/DDBJ whole genome shotgun (WGS) entry which is preliminary data.</text>
</comment>
<keyword evidence="1" id="KW-0813">Transport</keyword>
<evidence type="ECO:0000256" key="1">
    <source>
        <dbReference type="ARBA" id="ARBA00022448"/>
    </source>
</evidence>
<dbReference type="GO" id="GO:0005506">
    <property type="term" value="F:iron ion binding"/>
    <property type="evidence" value="ECO:0007669"/>
    <property type="project" value="InterPro"/>
</dbReference>
<keyword evidence="2" id="KW-0602">Photosynthesis</keyword>
<dbReference type="InterPro" id="IPR036280">
    <property type="entry name" value="Multihaem_cyt_sf"/>
</dbReference>
<evidence type="ECO:0000256" key="2">
    <source>
        <dbReference type="ARBA" id="ARBA00022531"/>
    </source>
</evidence>
<dbReference type="GO" id="GO:0020037">
    <property type="term" value="F:heme binding"/>
    <property type="evidence" value="ECO:0007669"/>
    <property type="project" value="InterPro"/>
</dbReference>
<accession>A0A832MLQ5</accession>
<dbReference type="Pfam" id="PF02276">
    <property type="entry name" value="CytoC_RC"/>
    <property type="match status" value="1"/>
</dbReference>
<dbReference type="AlphaFoldDB" id="A0A832MLQ5"/>
<dbReference type="GO" id="GO:0030077">
    <property type="term" value="C:plasma membrane light-harvesting complex"/>
    <property type="evidence" value="ECO:0007669"/>
    <property type="project" value="InterPro"/>
</dbReference>
<dbReference type="SUPFAM" id="SSF48695">
    <property type="entry name" value="Multiheme cytochromes"/>
    <property type="match status" value="1"/>
</dbReference>
<dbReference type="PROSITE" id="PS50005">
    <property type="entry name" value="TPR"/>
    <property type="match status" value="1"/>
</dbReference>
<dbReference type="SUPFAM" id="SSF48452">
    <property type="entry name" value="TPR-like"/>
    <property type="match status" value="1"/>
</dbReference>
<feature type="repeat" description="TPR" evidence="7">
    <location>
        <begin position="206"/>
        <end position="239"/>
    </location>
</feature>
<name>A0A832MLQ5_UNCEI</name>
<dbReference type="GO" id="GO:0009055">
    <property type="term" value="F:electron transfer activity"/>
    <property type="evidence" value="ECO:0007669"/>
    <property type="project" value="InterPro"/>
</dbReference>
<dbReference type="InterPro" id="IPR011990">
    <property type="entry name" value="TPR-like_helical_dom_sf"/>
</dbReference>
<keyword evidence="3" id="KW-0349">Heme</keyword>
<keyword evidence="7" id="KW-0802">TPR repeat</keyword>
<protein>
    <submittedName>
        <fullName evidence="9">C-type cytochrome</fullName>
    </submittedName>
</protein>
<evidence type="ECO:0000256" key="7">
    <source>
        <dbReference type="PROSITE-ProRule" id="PRU00339"/>
    </source>
</evidence>
<dbReference type="Gene3D" id="1.25.40.10">
    <property type="entry name" value="Tetratricopeptide repeat domain"/>
    <property type="match status" value="1"/>
</dbReference>
<feature type="signal peptide" evidence="8">
    <location>
        <begin position="1"/>
        <end position="28"/>
    </location>
</feature>
<dbReference type="Gene3D" id="1.10.468.10">
    <property type="entry name" value="Photosynthetic Reaction Center, subunit C, domain 2"/>
    <property type="match status" value="1"/>
</dbReference>
<evidence type="ECO:0000256" key="8">
    <source>
        <dbReference type="SAM" id="SignalP"/>
    </source>
</evidence>
<keyword evidence="5" id="KW-0249">Electron transport</keyword>
<dbReference type="InterPro" id="IPR019734">
    <property type="entry name" value="TPR_rpt"/>
</dbReference>
<keyword evidence="8" id="KW-0732">Signal</keyword>
<dbReference type="SMART" id="SM00028">
    <property type="entry name" value="TPR"/>
    <property type="match status" value="1"/>
</dbReference>
<dbReference type="InterPro" id="IPR023119">
    <property type="entry name" value="Multihaem_cyt_PRC_cyt_su-like"/>
</dbReference>
<evidence type="ECO:0000313" key="9">
    <source>
        <dbReference type="EMBL" id="HGZ43041.1"/>
    </source>
</evidence>
<dbReference type="GO" id="GO:0019684">
    <property type="term" value="P:photosynthesis, light reaction"/>
    <property type="evidence" value="ECO:0007669"/>
    <property type="project" value="InterPro"/>
</dbReference>
<keyword evidence="6" id="KW-0408">Iron</keyword>
<proteinExistence type="predicted"/>
<dbReference type="EMBL" id="DSQF01000012">
    <property type="protein sequence ID" value="HGZ43041.1"/>
    <property type="molecule type" value="Genomic_DNA"/>
</dbReference>
<reference evidence="9" key="1">
    <citation type="journal article" date="2020" name="mSystems">
        <title>Genome- and Community-Level Interaction Insights into Carbon Utilization and Element Cycling Functions of Hydrothermarchaeota in Hydrothermal Sediment.</title>
        <authorList>
            <person name="Zhou Z."/>
            <person name="Liu Y."/>
            <person name="Xu W."/>
            <person name="Pan J."/>
            <person name="Luo Z.H."/>
            <person name="Li M."/>
        </authorList>
    </citation>
    <scope>NUCLEOTIDE SEQUENCE [LARGE SCALE GENOMIC DNA]</scope>
    <source>
        <strain evidence="9">SpSt-381</strain>
    </source>
</reference>
<evidence type="ECO:0000256" key="5">
    <source>
        <dbReference type="ARBA" id="ARBA00022982"/>
    </source>
</evidence>
<evidence type="ECO:0000256" key="4">
    <source>
        <dbReference type="ARBA" id="ARBA00022723"/>
    </source>
</evidence>
<evidence type="ECO:0000256" key="3">
    <source>
        <dbReference type="ARBA" id="ARBA00022617"/>
    </source>
</evidence>
<dbReference type="NCBIfam" id="NF033196">
    <property type="entry name" value="c_type_nonphoto"/>
    <property type="match status" value="1"/>
</dbReference>
<sequence>MKRSALAVPAAAIAFAAMLLLDAAPAAAQASDEPKNLKVLPKTMSRREVNEVMRSFTQALGVRCIECHVSTRPGSDRLEDLDFASDEKPDKEIARQMMRMVGSINDQIARMGIKDAPQVRCITCHHGVKRPETLAALMTRRVGEKGVDAAIADYRRLRERYYGRSAYDFAPHSLNEVAGGLAESRKDYDGAIRLLQLNLEFAPRDADTHATLGRVHMAKGDAAAAIASLEKALELDPGHRAAKALLERAKAGR</sequence>
<dbReference type="Pfam" id="PF14559">
    <property type="entry name" value="TPR_19"/>
    <property type="match status" value="1"/>
</dbReference>
<evidence type="ECO:0000256" key="6">
    <source>
        <dbReference type="ARBA" id="ARBA00023004"/>
    </source>
</evidence>